<evidence type="ECO:0000313" key="2">
    <source>
        <dbReference type="Proteomes" id="UP000886785"/>
    </source>
</evidence>
<dbReference type="AlphaFoldDB" id="A0A9D1J1C1"/>
<reference evidence="1" key="2">
    <citation type="journal article" date="2021" name="PeerJ">
        <title>Extensive microbial diversity within the chicken gut microbiome revealed by metagenomics and culture.</title>
        <authorList>
            <person name="Gilroy R."/>
            <person name="Ravi A."/>
            <person name="Getino M."/>
            <person name="Pursley I."/>
            <person name="Horton D.L."/>
            <person name="Alikhan N.F."/>
            <person name="Baker D."/>
            <person name="Gharbi K."/>
            <person name="Hall N."/>
            <person name="Watson M."/>
            <person name="Adriaenssens E.M."/>
            <person name="Foster-Nyarko E."/>
            <person name="Jarju S."/>
            <person name="Secka A."/>
            <person name="Antonio M."/>
            <person name="Oren A."/>
            <person name="Chaudhuri R.R."/>
            <person name="La Ragione R."/>
            <person name="Hildebrand F."/>
            <person name="Pallen M.J."/>
        </authorList>
    </citation>
    <scope>NUCLEOTIDE SEQUENCE</scope>
    <source>
        <strain evidence="1">ChiSjej1B19-7085</strain>
    </source>
</reference>
<organism evidence="1 2">
    <name type="scientific">Candidatus Gallacutalibacter pullicola</name>
    <dbReference type="NCBI Taxonomy" id="2840830"/>
    <lineage>
        <taxon>Bacteria</taxon>
        <taxon>Bacillati</taxon>
        <taxon>Bacillota</taxon>
        <taxon>Clostridia</taxon>
        <taxon>Eubacteriales</taxon>
        <taxon>Candidatus Gallacutalibacter</taxon>
    </lineage>
</organism>
<dbReference type="EMBL" id="DVHF01000064">
    <property type="protein sequence ID" value="HIR57143.1"/>
    <property type="molecule type" value="Genomic_DNA"/>
</dbReference>
<evidence type="ECO:0000313" key="1">
    <source>
        <dbReference type="EMBL" id="HIR57143.1"/>
    </source>
</evidence>
<comment type="caution">
    <text evidence="1">The sequence shown here is derived from an EMBL/GenBank/DDBJ whole genome shotgun (WGS) entry which is preliminary data.</text>
</comment>
<gene>
    <name evidence="1" type="ORF">IAA54_05690</name>
</gene>
<protein>
    <submittedName>
        <fullName evidence="1">Uncharacterized protein</fullName>
    </submittedName>
</protein>
<dbReference type="Proteomes" id="UP000886785">
    <property type="component" value="Unassembled WGS sequence"/>
</dbReference>
<sequence length="51" mass="5799">MDDTRKAMLKLKENRERLTRQEVRTLKGQILSGNTAAAMKGLDKILSRRGV</sequence>
<reference evidence="1" key="1">
    <citation type="submission" date="2020-10" db="EMBL/GenBank/DDBJ databases">
        <authorList>
            <person name="Gilroy R."/>
        </authorList>
    </citation>
    <scope>NUCLEOTIDE SEQUENCE</scope>
    <source>
        <strain evidence="1">ChiSjej1B19-7085</strain>
    </source>
</reference>
<proteinExistence type="predicted"/>
<name>A0A9D1J1C1_9FIRM</name>
<accession>A0A9D1J1C1</accession>